<dbReference type="HOGENOM" id="CLU_009234_0_0_3"/>
<feature type="domain" description="PAC" evidence="4">
    <location>
        <begin position="601"/>
        <end position="653"/>
    </location>
</feature>
<dbReference type="NCBIfam" id="TIGR00254">
    <property type="entry name" value="GGDEF"/>
    <property type="match status" value="1"/>
</dbReference>
<dbReference type="Pfam" id="PF08447">
    <property type="entry name" value="PAS_3"/>
    <property type="match status" value="2"/>
</dbReference>
<feature type="coiled-coil region" evidence="1">
    <location>
        <begin position="762"/>
        <end position="800"/>
    </location>
</feature>
<dbReference type="Pfam" id="PF08448">
    <property type="entry name" value="PAS_4"/>
    <property type="match status" value="1"/>
</dbReference>
<evidence type="ECO:0000259" key="5">
    <source>
        <dbReference type="PROSITE" id="PS50887"/>
    </source>
</evidence>
<dbReference type="CDD" id="cd01949">
    <property type="entry name" value="GGDEF"/>
    <property type="match status" value="1"/>
</dbReference>
<reference evidence="7" key="1">
    <citation type="journal article" date="2011" name="MBio">
        <title>Novel metabolic attributes of the genus Cyanothece, comprising a group of unicellular nitrogen-fixing Cyanobacteria.</title>
        <authorList>
            <person name="Bandyopadhyay A."/>
            <person name="Elvitigala T."/>
            <person name="Welsh E."/>
            <person name="Stockel J."/>
            <person name="Liberton M."/>
            <person name="Min H."/>
            <person name="Sherman L.A."/>
            <person name="Pakrasi H.B."/>
        </authorList>
    </citation>
    <scope>NUCLEOTIDE SEQUENCE [LARGE SCALE GENOMIC DNA]</scope>
    <source>
        <strain evidence="7">PCC 7822</strain>
    </source>
</reference>
<dbReference type="eggNOG" id="COG3706">
    <property type="taxonomic scope" value="Bacteria"/>
</dbReference>
<dbReference type="InterPro" id="IPR001610">
    <property type="entry name" value="PAC"/>
</dbReference>
<organism evidence="6 7">
    <name type="scientific">Gloeothece verrucosa (strain PCC 7822)</name>
    <name type="common">Cyanothece sp. (strain PCC 7822)</name>
    <dbReference type="NCBI Taxonomy" id="497965"/>
    <lineage>
        <taxon>Bacteria</taxon>
        <taxon>Bacillati</taxon>
        <taxon>Cyanobacteriota</taxon>
        <taxon>Cyanophyceae</taxon>
        <taxon>Oscillatoriophycideae</taxon>
        <taxon>Chroococcales</taxon>
        <taxon>Aphanothecaceae</taxon>
        <taxon>Gloeothece</taxon>
        <taxon>Gloeothece verrucosa</taxon>
    </lineage>
</organism>
<dbReference type="NCBIfam" id="TIGR00229">
    <property type="entry name" value="sensory_box"/>
    <property type="match status" value="3"/>
</dbReference>
<feature type="coiled-coil region" evidence="1">
    <location>
        <begin position="637"/>
        <end position="664"/>
    </location>
</feature>
<dbReference type="PANTHER" id="PTHR44757:SF2">
    <property type="entry name" value="BIOFILM ARCHITECTURE MAINTENANCE PROTEIN MBAA"/>
    <property type="match status" value="1"/>
</dbReference>
<dbReference type="InterPro" id="IPR000160">
    <property type="entry name" value="GGDEF_dom"/>
</dbReference>
<dbReference type="SUPFAM" id="SSF55073">
    <property type="entry name" value="Nucleotide cyclase"/>
    <property type="match status" value="1"/>
</dbReference>
<feature type="domain" description="PAS" evidence="3">
    <location>
        <begin position="654"/>
        <end position="719"/>
    </location>
</feature>
<dbReference type="Gene3D" id="3.30.450.40">
    <property type="match status" value="1"/>
</dbReference>
<dbReference type="AlphaFoldDB" id="E0UKA0"/>
<dbReference type="EMBL" id="CP002198">
    <property type="protein sequence ID" value="ADN15862.1"/>
    <property type="molecule type" value="Genomic_DNA"/>
</dbReference>
<evidence type="ECO:0000259" key="3">
    <source>
        <dbReference type="PROSITE" id="PS50112"/>
    </source>
</evidence>
<dbReference type="SUPFAM" id="SSF55781">
    <property type="entry name" value="GAF domain-like"/>
    <property type="match status" value="1"/>
</dbReference>
<dbReference type="Gene3D" id="3.30.450.20">
    <property type="entry name" value="PAS domain"/>
    <property type="match status" value="4"/>
</dbReference>
<dbReference type="STRING" id="497965.Cyan7822_3932"/>
<dbReference type="GO" id="GO:0006355">
    <property type="term" value="P:regulation of DNA-templated transcription"/>
    <property type="evidence" value="ECO:0007669"/>
    <property type="project" value="InterPro"/>
</dbReference>
<dbReference type="CDD" id="cd00130">
    <property type="entry name" value="PAS"/>
    <property type="match status" value="4"/>
</dbReference>
<evidence type="ECO:0000259" key="4">
    <source>
        <dbReference type="PROSITE" id="PS50113"/>
    </source>
</evidence>
<dbReference type="InterPro" id="IPR013767">
    <property type="entry name" value="PAS_fold"/>
</dbReference>
<feature type="domain" description="PAS" evidence="3">
    <location>
        <begin position="258"/>
        <end position="301"/>
    </location>
</feature>
<dbReference type="OrthoDB" id="9812260at2"/>
<dbReference type="SMART" id="SM00086">
    <property type="entry name" value="PAC"/>
    <property type="match status" value="4"/>
</dbReference>
<dbReference type="FunFam" id="3.30.70.270:FF:000001">
    <property type="entry name" value="Diguanylate cyclase domain protein"/>
    <property type="match status" value="1"/>
</dbReference>
<feature type="transmembrane region" description="Helical" evidence="2">
    <location>
        <begin position="6"/>
        <end position="30"/>
    </location>
</feature>
<feature type="domain" description="PAC" evidence="4">
    <location>
        <begin position="474"/>
        <end position="526"/>
    </location>
</feature>
<feature type="domain" description="PAS" evidence="3">
    <location>
        <begin position="527"/>
        <end position="597"/>
    </location>
</feature>
<dbReference type="Pfam" id="PF01590">
    <property type="entry name" value="GAF"/>
    <property type="match status" value="1"/>
</dbReference>
<dbReference type="PROSITE" id="PS50113">
    <property type="entry name" value="PAC"/>
    <property type="match status" value="4"/>
</dbReference>
<feature type="domain" description="PAC" evidence="4">
    <location>
        <begin position="726"/>
        <end position="778"/>
    </location>
</feature>
<keyword evidence="2" id="KW-0812">Transmembrane</keyword>
<dbReference type="InterPro" id="IPR052155">
    <property type="entry name" value="Biofilm_reg_signaling"/>
</dbReference>
<accession>E0UKA0</accession>
<dbReference type="eggNOG" id="COG3829">
    <property type="taxonomic scope" value="Bacteria"/>
</dbReference>
<dbReference type="InterPro" id="IPR029016">
    <property type="entry name" value="GAF-like_dom_sf"/>
</dbReference>
<dbReference type="InterPro" id="IPR029787">
    <property type="entry name" value="Nucleotide_cyclase"/>
</dbReference>
<dbReference type="CDD" id="cd18774">
    <property type="entry name" value="PDC2_HK_sensor"/>
    <property type="match status" value="1"/>
</dbReference>
<feature type="coiled-coil region" evidence="1">
    <location>
        <begin position="213"/>
        <end position="268"/>
    </location>
</feature>
<dbReference type="Pfam" id="PF00989">
    <property type="entry name" value="PAS"/>
    <property type="match status" value="1"/>
</dbReference>
<dbReference type="InterPro" id="IPR043128">
    <property type="entry name" value="Rev_trsase/Diguanyl_cyclase"/>
</dbReference>
<dbReference type="eggNOG" id="COG4191">
    <property type="taxonomic scope" value="Bacteria"/>
</dbReference>
<keyword evidence="1" id="KW-0175">Coiled coil</keyword>
<feature type="domain" description="PAS" evidence="3">
    <location>
        <begin position="400"/>
        <end position="470"/>
    </location>
</feature>
<dbReference type="InterPro" id="IPR003018">
    <property type="entry name" value="GAF"/>
</dbReference>
<evidence type="ECO:0000256" key="2">
    <source>
        <dbReference type="SAM" id="Phobius"/>
    </source>
</evidence>
<evidence type="ECO:0000313" key="6">
    <source>
        <dbReference type="EMBL" id="ADN15862.1"/>
    </source>
</evidence>
<dbReference type="PROSITE" id="PS50887">
    <property type="entry name" value="GGDEF"/>
    <property type="match status" value="1"/>
</dbReference>
<dbReference type="InterPro" id="IPR000014">
    <property type="entry name" value="PAS"/>
</dbReference>
<dbReference type="SMART" id="SM00267">
    <property type="entry name" value="GGDEF"/>
    <property type="match status" value="1"/>
</dbReference>
<dbReference type="Pfam" id="PF00990">
    <property type="entry name" value="GGDEF"/>
    <property type="match status" value="1"/>
</dbReference>
<sequence>MNYRRRLGLLILNMTTVSLVVAGIGIYTLYQAALEQQKQRLIETAQSQGRLIEAIAKNTKNSQTTLDTLIAGYEKFNDLAQTGELTLFKRDNEQIIFLIPHQHPNGEHFHSLSVKSKESEPFLQALSGKSGIFRGLDYSGDKVLAAYEPLAQLQWGLMVKKDLAEIHAPFLIAGTYTIFAAIIIDLLGAILFLGIGESRIEQLEESNAQVAAQEQLTRLNQQLEDRVQARTTELQNINEQLRLEIHERERLEEALRREIDLLARIMETSPVGIMMVNSQGNIILASEQAERVLGISLAKMLKPYNILAWKIFDEEGNSISNAQSPFQRVMQTRQPIFTVHHLVELPNEDPTLQERGFNKQLLLSFNASPLLNIEEEIEGVVLSIEDITERVQVEAALIHSEAQFRAIFEQAAVGMGIIALSGQFIRVNQRYCQLLGYSESELLSLTYQEITYPDDLLNNQEFVHQLIAENLRSGSVEKRYIRKNGEIKWVNLTASTVWDSQGNIKYLIGIVEDISDRKRTEEALRDSEERFRSIFKQAAVGIVQISLSGQLILFNDKFLDIVQYSATELQKKTVQSISHSDDFEQEYILMQTMLKGERDDFALEKRYLCQDGSFIWVHLSVSLVRTSEGQAMYFIGIVEDINERKKAIEDLRQSEEQYRRIIETTAEGVWIIDQDNLTTFVNQRMAQMLGYSLEEMKGRSLLDFVLPQEQARVTNSIKRRRPGIMDHHDFKMIRQDGSHLWTMMTTNPIYDYTGNYVGALVLLTDISERKKTEEALQQLNEQLTARVKELEQRHQDILLLNQVNDFLQACLNIEEAYEVIGELLQPLFPGCSGGLYMLNDSKTLLEAVVTWGENISSKSLFTFDECWALRRGYIHLVKPNQPSLLCLHTHRTPAPVESLCVPMMAQGKAVGLFYLSTSEPEKISEVKQQLARAVSEHISLALVNLQLRESLESQSIKDSLTGLYNRRYMEESLKREINLAQRKQHPVGLIMIDVDHFKQFNDNFGHKAGDLILHEVGNFLMANVRSGDIACRYGGEEFLLILPEASLSDSQQRAEQIRKGIKQLNFQQYNSAFTSLTVSIGVACFPAHGKQGETLIQSADMALYQAKNQGRDRVVVFSSVS</sequence>
<evidence type="ECO:0000256" key="1">
    <source>
        <dbReference type="SAM" id="Coils"/>
    </source>
</evidence>
<protein>
    <submittedName>
        <fullName evidence="6">Diguanylate cyclase with PAS/PAC and GAF sensors</fullName>
    </submittedName>
</protein>
<dbReference type="InterPro" id="IPR000700">
    <property type="entry name" value="PAS-assoc_C"/>
</dbReference>
<proteinExistence type="predicted"/>
<keyword evidence="2" id="KW-0472">Membrane</keyword>
<feature type="domain" description="PAC" evidence="4">
    <location>
        <begin position="345"/>
        <end position="399"/>
    </location>
</feature>
<dbReference type="SMART" id="SM00065">
    <property type="entry name" value="GAF"/>
    <property type="match status" value="1"/>
</dbReference>
<evidence type="ECO:0000313" key="7">
    <source>
        <dbReference type="Proteomes" id="UP000008206"/>
    </source>
</evidence>
<keyword evidence="7" id="KW-1185">Reference proteome</keyword>
<dbReference type="SUPFAM" id="SSF55785">
    <property type="entry name" value="PYP-like sensor domain (PAS domain)"/>
    <property type="match status" value="4"/>
</dbReference>
<dbReference type="PROSITE" id="PS50112">
    <property type="entry name" value="PAS"/>
    <property type="match status" value="4"/>
</dbReference>
<dbReference type="Gene3D" id="3.30.70.270">
    <property type="match status" value="1"/>
</dbReference>
<keyword evidence="2" id="KW-1133">Transmembrane helix</keyword>
<dbReference type="Proteomes" id="UP000008206">
    <property type="component" value="Chromosome"/>
</dbReference>
<dbReference type="SMART" id="SM00091">
    <property type="entry name" value="PAS"/>
    <property type="match status" value="4"/>
</dbReference>
<feature type="domain" description="GGDEF" evidence="5">
    <location>
        <begin position="985"/>
        <end position="1119"/>
    </location>
</feature>
<dbReference type="PANTHER" id="PTHR44757">
    <property type="entry name" value="DIGUANYLATE CYCLASE DGCP"/>
    <property type="match status" value="1"/>
</dbReference>
<gene>
    <name evidence="6" type="ordered locus">Cyan7822_3932</name>
</gene>
<dbReference type="KEGG" id="cyj:Cyan7822_3932"/>
<dbReference type="InterPro" id="IPR013655">
    <property type="entry name" value="PAS_fold_3"/>
</dbReference>
<dbReference type="InterPro" id="IPR035965">
    <property type="entry name" value="PAS-like_dom_sf"/>
</dbReference>
<dbReference type="InterPro" id="IPR013656">
    <property type="entry name" value="PAS_4"/>
</dbReference>
<name>E0UKA0_GLOV7</name>